<dbReference type="InterPro" id="IPR002837">
    <property type="entry name" value="DUF123"/>
</dbReference>
<dbReference type="CDD" id="cd10441">
    <property type="entry name" value="GIY-YIG_COG1833"/>
    <property type="match status" value="1"/>
</dbReference>
<gene>
    <name evidence="2" type="ORF">D1869_06250</name>
    <name evidence="1" type="ORF">HNQ62_002012</name>
</gene>
<sequence length="122" mass="14179">MKGYIIVFNCKKGDLIIKSKIFPIQEGYYAYVGSCGLYCDKRISRHFSKEKRKKHWHIDYLSELCEPLFAIILPQQEKEIAKLLSEFDYVKGFGSTDDNENPSHLFRVSLISLLNLIRGISE</sequence>
<dbReference type="EMBL" id="CP045484">
    <property type="protein sequence ID" value="QGR16830.1"/>
    <property type="molecule type" value="Genomic_DNA"/>
</dbReference>
<dbReference type="GO" id="GO:0004519">
    <property type="term" value="F:endonuclease activity"/>
    <property type="evidence" value="ECO:0007669"/>
    <property type="project" value="UniProtKB-KW"/>
</dbReference>
<organism evidence="2 3">
    <name type="scientific">Sulfurisphaera ohwakuensis</name>
    <dbReference type="NCBI Taxonomy" id="69656"/>
    <lineage>
        <taxon>Archaea</taxon>
        <taxon>Thermoproteota</taxon>
        <taxon>Thermoprotei</taxon>
        <taxon>Sulfolobales</taxon>
        <taxon>Sulfolobaceae</taxon>
        <taxon>Sulfurisphaera</taxon>
    </lineage>
</organism>
<dbReference type="Proteomes" id="UP000427373">
    <property type="component" value="Chromosome"/>
</dbReference>
<evidence type="ECO:0000313" key="4">
    <source>
        <dbReference type="Proteomes" id="UP000582213"/>
    </source>
</evidence>
<evidence type="ECO:0000313" key="2">
    <source>
        <dbReference type="EMBL" id="QGR16830.1"/>
    </source>
</evidence>
<keyword evidence="1" id="KW-0540">Nuclease</keyword>
<evidence type="ECO:0000313" key="3">
    <source>
        <dbReference type="Proteomes" id="UP000427373"/>
    </source>
</evidence>
<dbReference type="EMBL" id="JACHFY010000012">
    <property type="protein sequence ID" value="MBB5254239.1"/>
    <property type="molecule type" value="Genomic_DNA"/>
</dbReference>
<keyword evidence="3" id="KW-1185">Reference proteome</keyword>
<dbReference type="Pfam" id="PF01986">
    <property type="entry name" value="DUF123"/>
    <property type="match status" value="1"/>
</dbReference>
<proteinExistence type="predicted"/>
<evidence type="ECO:0000313" key="1">
    <source>
        <dbReference type="EMBL" id="MBB5254239.1"/>
    </source>
</evidence>
<dbReference type="GeneID" id="95642695"/>
<reference evidence="2 3" key="1">
    <citation type="submission" date="2019-10" db="EMBL/GenBank/DDBJ databases">
        <title>Genome Sequences from Six Type Strain Members of the Archaeal Family Sulfolobaceae: Acidianus ambivalens, Acidianus infernus, Metallosphaera prunae, Stygiolobus azoricus, Sulfolobus metallicus, and Sulfurisphaera ohwakuensis.</title>
        <authorList>
            <person name="Counts J.A."/>
            <person name="Kelly R.M."/>
        </authorList>
    </citation>
    <scope>NUCLEOTIDE SEQUENCE [LARGE SCALE GENOMIC DNA]</scope>
    <source>
        <strain evidence="2 3">TA-1</strain>
    </source>
</reference>
<dbReference type="AlphaFoldDB" id="A0A650CGC4"/>
<protein>
    <submittedName>
        <fullName evidence="2">DUF123 domain-containing protein</fullName>
    </submittedName>
    <submittedName>
        <fullName evidence="1">Uri superfamily endonuclease</fullName>
    </submittedName>
</protein>
<dbReference type="KEGG" id="soh:D1869_06250"/>
<dbReference type="Proteomes" id="UP000582213">
    <property type="component" value="Unassembled WGS sequence"/>
</dbReference>
<dbReference type="PANTHER" id="PTHR37460">
    <property type="entry name" value="ENDONUCLEASE III"/>
    <property type="match status" value="1"/>
</dbReference>
<accession>A0A650CGC4</accession>
<name>A0A650CGC4_SULOH</name>
<dbReference type="OrthoDB" id="17296at2157"/>
<dbReference type="PANTHER" id="PTHR37460:SF1">
    <property type="entry name" value="ENDONUCLEASE III"/>
    <property type="match status" value="1"/>
</dbReference>
<keyword evidence="1" id="KW-0255">Endonuclease</keyword>
<dbReference type="RefSeq" id="WP_156014384.1">
    <property type="nucleotide sequence ID" value="NZ_AP031374.1"/>
</dbReference>
<reference evidence="1 4" key="2">
    <citation type="submission" date="2020-08" db="EMBL/GenBank/DDBJ databases">
        <title>Genomic Encyclopedia of Type Strains, Phase IV (KMG-IV): sequencing the most valuable type-strain genomes for metagenomic binning, comparative biology and taxonomic classification.</title>
        <authorList>
            <person name="Goeker M."/>
        </authorList>
    </citation>
    <scope>NUCLEOTIDE SEQUENCE [LARGE SCALE GENOMIC DNA]</scope>
    <source>
        <strain evidence="1 4">DSM 12421</strain>
    </source>
</reference>
<keyword evidence="1" id="KW-0378">Hydrolase</keyword>